<sequence>MLLTSTDAGKIALEFLLADWNISEDYRDWFTIFNSRLMGEFWYIVELGVEGFPDKWFIQVYDTGACDPNYTFYSPISGSEGYVDLKNVPDIIADVLVAERNSR</sequence>
<dbReference type="RefSeq" id="WP_127055937.1">
    <property type="nucleotide sequence ID" value="NZ_RSCM01000016.1"/>
</dbReference>
<protein>
    <submittedName>
        <fullName evidence="1">Uncharacterized protein</fullName>
    </submittedName>
</protein>
<dbReference type="AlphaFoldDB" id="A0A433UJ75"/>
<keyword evidence="2" id="KW-1185">Reference proteome</keyword>
<dbReference type="Proteomes" id="UP000276103">
    <property type="component" value="Unassembled WGS sequence"/>
</dbReference>
<organism evidence="1 2">
    <name type="scientific">Trichormus variabilis SAG 1403-4b</name>
    <dbReference type="NCBI Taxonomy" id="447716"/>
    <lineage>
        <taxon>Bacteria</taxon>
        <taxon>Bacillati</taxon>
        <taxon>Cyanobacteriota</taxon>
        <taxon>Cyanophyceae</taxon>
        <taxon>Nostocales</taxon>
        <taxon>Nostocaceae</taxon>
        <taxon>Trichormus</taxon>
    </lineage>
</organism>
<name>A0A433UJ75_ANAVA</name>
<proteinExistence type="predicted"/>
<dbReference type="OrthoDB" id="531397at2"/>
<reference evidence="1 2" key="1">
    <citation type="journal article" date="2019" name="Genome Biol. Evol.">
        <title>Day and night: Metabolic profiles and evolutionary relationships of six axenic non-marine cyanobacteria.</title>
        <authorList>
            <person name="Will S.E."/>
            <person name="Henke P."/>
            <person name="Boedeker C."/>
            <person name="Huang S."/>
            <person name="Brinkmann H."/>
            <person name="Rohde M."/>
            <person name="Jarek M."/>
            <person name="Friedl T."/>
            <person name="Seufert S."/>
            <person name="Schumacher M."/>
            <person name="Overmann J."/>
            <person name="Neumann-Schaal M."/>
            <person name="Petersen J."/>
        </authorList>
    </citation>
    <scope>NUCLEOTIDE SEQUENCE [LARGE SCALE GENOMIC DNA]</scope>
    <source>
        <strain evidence="1 2">SAG 1403-4b</strain>
    </source>
</reference>
<accession>A0A433UJ75</accession>
<evidence type="ECO:0000313" key="1">
    <source>
        <dbReference type="EMBL" id="RUS93877.1"/>
    </source>
</evidence>
<evidence type="ECO:0000313" key="2">
    <source>
        <dbReference type="Proteomes" id="UP000276103"/>
    </source>
</evidence>
<gene>
    <name evidence="1" type="ORF">DSM107003_41130</name>
</gene>
<dbReference type="EMBL" id="RSCM01000016">
    <property type="protein sequence ID" value="RUS93877.1"/>
    <property type="molecule type" value="Genomic_DNA"/>
</dbReference>
<comment type="caution">
    <text evidence="1">The sequence shown here is derived from an EMBL/GenBank/DDBJ whole genome shotgun (WGS) entry which is preliminary data.</text>
</comment>